<dbReference type="AlphaFoldDB" id="X8CL68"/>
<keyword evidence="1" id="KW-0012">Acyltransferase</keyword>
<protein>
    <submittedName>
        <fullName evidence="1">Putative acyltransferase 3</fullName>
    </submittedName>
</protein>
<dbReference type="EMBL" id="JAOB01000029">
    <property type="protein sequence ID" value="EUA56814.1"/>
    <property type="molecule type" value="Genomic_DNA"/>
</dbReference>
<proteinExistence type="predicted"/>
<sequence length="82" mass="9201">MRAEHPKLVVVSMWRGYSPGYGVTSYDRAGSTASPSWCGSCAAPVRRCWCSAPSQTRTPWCRSACPVTSRMRTPARRHARRR</sequence>
<evidence type="ECO:0000313" key="1">
    <source>
        <dbReference type="EMBL" id="EUA56814.1"/>
    </source>
</evidence>
<comment type="caution">
    <text evidence="1">The sequence shown here is derived from an EMBL/GenBank/DDBJ whole genome shotgun (WGS) entry which is preliminary data.</text>
</comment>
<organism evidence="1">
    <name type="scientific">Mycobacterium xenopi 4042</name>
    <dbReference type="NCBI Taxonomy" id="1299334"/>
    <lineage>
        <taxon>Bacteria</taxon>
        <taxon>Bacillati</taxon>
        <taxon>Actinomycetota</taxon>
        <taxon>Actinomycetes</taxon>
        <taxon>Mycobacteriales</taxon>
        <taxon>Mycobacteriaceae</taxon>
        <taxon>Mycobacterium</taxon>
    </lineage>
</organism>
<name>X8CL68_MYCXE</name>
<reference evidence="1" key="1">
    <citation type="submission" date="2014-01" db="EMBL/GenBank/DDBJ databases">
        <authorList>
            <person name="Brown-Elliot B."/>
            <person name="Wallace R."/>
            <person name="Lenaerts A."/>
            <person name="Ordway D."/>
            <person name="DeGroote M.A."/>
            <person name="Parker T."/>
            <person name="Sizemore C."/>
            <person name="Tallon L.J."/>
            <person name="Sadzewicz L.K."/>
            <person name="Sengamalay N."/>
            <person name="Fraser C.M."/>
            <person name="Hine E."/>
            <person name="Shefchek K.A."/>
            <person name="Das S.P."/>
            <person name="Tettelin H."/>
        </authorList>
    </citation>
    <scope>NUCLEOTIDE SEQUENCE [LARGE SCALE GENOMIC DNA]</scope>
    <source>
        <strain evidence="1">4042</strain>
    </source>
</reference>
<gene>
    <name evidence="1" type="ORF">I553_8868</name>
</gene>
<accession>X8CL68</accession>
<dbReference type="GO" id="GO:0016746">
    <property type="term" value="F:acyltransferase activity"/>
    <property type="evidence" value="ECO:0007669"/>
    <property type="project" value="UniProtKB-KW"/>
</dbReference>
<keyword evidence="1" id="KW-0808">Transferase</keyword>